<dbReference type="Proteomes" id="UP000318297">
    <property type="component" value="Unassembled WGS sequence"/>
</dbReference>
<reference evidence="2 3" key="1">
    <citation type="submission" date="2019-06" db="EMBL/GenBank/DDBJ databases">
        <title>Sequencing the genomes of 1000 actinobacteria strains.</title>
        <authorList>
            <person name="Klenk H.-P."/>
        </authorList>
    </citation>
    <scope>NUCLEOTIDE SEQUENCE [LARGE SCALE GENOMIC DNA]</scope>
    <source>
        <strain evidence="2 3">DSM 19560</strain>
    </source>
</reference>
<proteinExistence type="predicted"/>
<accession>A0A561E199</accession>
<keyword evidence="1" id="KW-0812">Transmembrane</keyword>
<dbReference type="EMBL" id="VIVQ01000003">
    <property type="protein sequence ID" value="TWE09408.1"/>
    <property type="molecule type" value="Genomic_DNA"/>
</dbReference>
<comment type="caution">
    <text evidence="2">The sequence shown here is derived from an EMBL/GenBank/DDBJ whole genome shotgun (WGS) entry which is preliminary data.</text>
</comment>
<evidence type="ECO:0000256" key="1">
    <source>
        <dbReference type="SAM" id="Phobius"/>
    </source>
</evidence>
<feature type="transmembrane region" description="Helical" evidence="1">
    <location>
        <begin position="163"/>
        <end position="181"/>
    </location>
</feature>
<gene>
    <name evidence="2" type="ORF">BKA23_3111</name>
</gene>
<name>A0A561E199_9MICO</name>
<feature type="transmembrane region" description="Helical" evidence="1">
    <location>
        <begin position="193"/>
        <end position="214"/>
    </location>
</feature>
<dbReference type="RefSeq" id="WP_145230042.1">
    <property type="nucleotide sequence ID" value="NZ_VIVQ01000003.1"/>
</dbReference>
<keyword evidence="1" id="KW-0472">Membrane</keyword>
<protein>
    <submittedName>
        <fullName evidence="2">Uncharacterized protein</fullName>
    </submittedName>
</protein>
<feature type="transmembrane region" description="Helical" evidence="1">
    <location>
        <begin position="248"/>
        <end position="272"/>
    </location>
</feature>
<keyword evidence="1" id="KW-1133">Transmembrane helix</keyword>
<keyword evidence="3" id="KW-1185">Reference proteome</keyword>
<dbReference type="OrthoDB" id="3743707at2"/>
<dbReference type="AlphaFoldDB" id="A0A561E199"/>
<sequence length="275" mass="29838">MTREEPSRRLLDRIAGPIDAFHVMTEADAAKANQALEGMVDGDSVEAEILEELLDSQPLAEPDAFPPLHRAFVRSLEVYNRNARRTPAGLSAGIFTPIVTPVVTLLTATVANSFQDRVIRDVRRLYLMREANSPMGSREHRMLASARRQLDALDANMARRGSAIPAFLVGGAVLSAVASTLNELLRSNLGRLGLLIVILLVTIGAFWCLVRAAAITRRRTRLILDQPMALLWEAIGGAGKPPHEPSRAFLAAATVLLILGWVLAPLAVAVIFSLT</sequence>
<evidence type="ECO:0000313" key="3">
    <source>
        <dbReference type="Proteomes" id="UP000318297"/>
    </source>
</evidence>
<evidence type="ECO:0000313" key="2">
    <source>
        <dbReference type="EMBL" id="TWE09408.1"/>
    </source>
</evidence>
<organism evidence="2 3">
    <name type="scientific">Rudaeicoccus suwonensis</name>
    <dbReference type="NCBI Taxonomy" id="657409"/>
    <lineage>
        <taxon>Bacteria</taxon>
        <taxon>Bacillati</taxon>
        <taxon>Actinomycetota</taxon>
        <taxon>Actinomycetes</taxon>
        <taxon>Micrococcales</taxon>
        <taxon>Dermacoccaceae</taxon>
        <taxon>Rudaeicoccus</taxon>
    </lineage>
</organism>